<evidence type="ECO:0000313" key="2">
    <source>
        <dbReference type="Proteomes" id="UP000030700"/>
    </source>
</evidence>
<organism evidence="1">
    <name type="scientific">Candidatus Moduliflexus flocculans</name>
    <dbReference type="NCBI Taxonomy" id="1499966"/>
    <lineage>
        <taxon>Bacteria</taxon>
        <taxon>Candidatus Moduliflexota</taxon>
        <taxon>Candidatus Moduliflexia</taxon>
        <taxon>Candidatus Moduliflexales</taxon>
        <taxon>Candidatus Moduliflexaceae</taxon>
    </lineage>
</organism>
<protein>
    <submittedName>
        <fullName evidence="1">Tetratricopeptide TPR_2 repeat protein</fullName>
    </submittedName>
</protein>
<dbReference type="SMART" id="SM00028">
    <property type="entry name" value="TPR"/>
    <property type="match status" value="3"/>
</dbReference>
<gene>
    <name evidence="1" type="ORF">U14_03283</name>
</gene>
<keyword evidence="2" id="KW-1185">Reference proteome</keyword>
<dbReference type="InterPro" id="IPR011989">
    <property type="entry name" value="ARM-like"/>
</dbReference>
<dbReference type="Pfam" id="PF13646">
    <property type="entry name" value="HEAT_2"/>
    <property type="match status" value="1"/>
</dbReference>
<reference evidence="1" key="1">
    <citation type="journal article" date="2015" name="PeerJ">
        <title>First genomic representation of candidate bacterial phylum KSB3 points to enhanced environmental sensing as a trigger of wastewater bulking.</title>
        <authorList>
            <person name="Sekiguchi Y."/>
            <person name="Ohashi A."/>
            <person name="Parks D.H."/>
            <person name="Yamauchi T."/>
            <person name="Tyson G.W."/>
            <person name="Hugenholtz P."/>
        </authorList>
    </citation>
    <scope>NUCLEOTIDE SEQUENCE [LARGE SCALE GENOMIC DNA]</scope>
</reference>
<dbReference type="SUPFAM" id="SSF48371">
    <property type="entry name" value="ARM repeat"/>
    <property type="match status" value="1"/>
</dbReference>
<dbReference type="Gene3D" id="1.25.10.10">
    <property type="entry name" value="Leucine-rich Repeat Variant"/>
    <property type="match status" value="1"/>
</dbReference>
<evidence type="ECO:0000313" key="1">
    <source>
        <dbReference type="EMBL" id="GAK52036.1"/>
    </source>
</evidence>
<sequence>MLEKRNLTPKIPFGERQGIDETAFPRTPDIFRKNMFRFYYKETPEQRAEQLMAQGERLIRRGKESEGIRKLTEAAELLPEVSSPNVRLGRAYAKCQEYDRALECYYKGLFFCGMDDEAGILCEIAFIHLRMQRYDLAEDKFQMVLRDSPNSPIALEGLTHLYLRTGQLSRACEALKKTLPQETAANAMLFQLVDALRQSGEYQQARELVQLALAQTSSHTPEEMGALQQILRECAFPEGEEFGGKELLYARYGAMCLGSADDDGIAIPLITSGSISERHVIITLARLLGIVEHFAWKCRCVVAADASSRIFAAIAARLLRLPLARPAKAPKNEPVLLCQWRADAAAGRKTLKKLRRRATQIITCAFIADAELDEPSLIPDIVGLPLARGANIAWRNADGTLGSIYHDAEFWGILSRSVDVVIDEYCRHVYECAEEANRARQIEFYRRQPVWLRPHLIAMAAIQQALPPAAGQSSVAQPETLPEPDDATPVSSEYISAILEGVQALDQSECRRALKQLRRSALADKEIEAALAHLVFERHDDWLRREILNYWLNATDGYGVDRLLSLSAHAHADIELKALVLDAISQSSDRRISALFVAALNNLDERLRVEAARHLDRLDESQPLDEMFERLLWDMPTVRIPVIRYLAERRSPVLSSQLARLLESDESEVLIEALYAVCACQDRSCLPQVEALLAHHELQVQEHALRTLGKIGDLEVIWAALPFLDHPNVELRVAAVECVVAAESRPSSAFLMERLRKETADAQMKLFALIAERGLMEMIPLLLRLAETRFDSLEFTRCAMQLFARLPHPRCLPFARKAAITFSTDDVLLAYLALVNAVGEEADRDLLFPLLGRSPEIHLRAAGLLRRYGFERYEHILNEALFSPKQAMSSLASDVLAELADNASLAQLSSAFINAESMFDRTMAKTFAAHRGDARYVRFLRERSEGEREQMRQGLLRALLASQSSEEVMLGCQALSLLLETNAAADIREYAAPPHPATLRCGVMRWLAANADEGRLPIFRANLADEHLEVANTAFSLLQAESAAP</sequence>
<dbReference type="STRING" id="1499966.U14_03283"/>
<dbReference type="InterPro" id="IPR016024">
    <property type="entry name" value="ARM-type_fold"/>
</dbReference>
<dbReference type="AlphaFoldDB" id="A0A081BNS0"/>
<dbReference type="Proteomes" id="UP000030700">
    <property type="component" value="Unassembled WGS sequence"/>
</dbReference>
<dbReference type="EMBL" id="DF820458">
    <property type="protein sequence ID" value="GAK52036.1"/>
    <property type="molecule type" value="Genomic_DNA"/>
</dbReference>
<dbReference type="InterPro" id="IPR011990">
    <property type="entry name" value="TPR-like_helical_dom_sf"/>
</dbReference>
<dbReference type="HOGENOM" id="CLU_299511_0_0_0"/>
<dbReference type="Gene3D" id="1.25.40.10">
    <property type="entry name" value="Tetratricopeptide repeat domain"/>
    <property type="match status" value="2"/>
</dbReference>
<proteinExistence type="predicted"/>
<dbReference type="SUPFAM" id="SSF48452">
    <property type="entry name" value="TPR-like"/>
    <property type="match status" value="1"/>
</dbReference>
<accession>A0A081BNS0</accession>
<dbReference type="InterPro" id="IPR019734">
    <property type="entry name" value="TPR_rpt"/>
</dbReference>
<name>A0A081BNS0_9BACT</name>